<name>A0A917IAI2_9HYPH</name>
<reference evidence="1" key="1">
    <citation type="journal article" date="2014" name="Int. J. Syst. Evol. Microbiol.">
        <title>Complete genome sequence of Corynebacterium casei LMG S-19264T (=DSM 44701T), isolated from a smear-ripened cheese.</title>
        <authorList>
            <consortium name="US DOE Joint Genome Institute (JGI-PGF)"/>
            <person name="Walter F."/>
            <person name="Albersmeier A."/>
            <person name="Kalinowski J."/>
            <person name="Ruckert C."/>
        </authorList>
    </citation>
    <scope>NUCLEOTIDE SEQUENCE</scope>
    <source>
        <strain evidence="1">CGMCC 1.12214</strain>
    </source>
</reference>
<dbReference type="RefSeq" id="WP_188518851.1">
    <property type="nucleotide sequence ID" value="NZ_BMES01000002.1"/>
</dbReference>
<comment type="caution">
    <text evidence="1">The sequence shown here is derived from an EMBL/GenBank/DDBJ whole genome shotgun (WGS) entry which is preliminary data.</text>
</comment>
<dbReference type="Proteomes" id="UP000603912">
    <property type="component" value="Unassembled WGS sequence"/>
</dbReference>
<keyword evidence="2" id="KW-1185">Reference proteome</keyword>
<sequence length="95" mass="10902">MGSTIRQSDADFIKQMQGYGLTTAHILYCLPDHPSLLQTFVWQEYDLAPKFPALNKFLTFWRTTLEGPLHSVRVAHARLIRPAELRLASGEYLLQ</sequence>
<gene>
    <name evidence="1" type="ORF">GCM10007036_33470</name>
</gene>
<evidence type="ECO:0000313" key="1">
    <source>
        <dbReference type="EMBL" id="GGH26001.1"/>
    </source>
</evidence>
<organism evidence="1 2">
    <name type="scientific">Alsobacter metallidurans</name>
    <dbReference type="NCBI Taxonomy" id="340221"/>
    <lineage>
        <taxon>Bacteria</taxon>
        <taxon>Pseudomonadati</taxon>
        <taxon>Pseudomonadota</taxon>
        <taxon>Alphaproteobacteria</taxon>
        <taxon>Hyphomicrobiales</taxon>
        <taxon>Alsobacteraceae</taxon>
        <taxon>Alsobacter</taxon>
    </lineage>
</organism>
<evidence type="ECO:0000313" key="2">
    <source>
        <dbReference type="Proteomes" id="UP000603912"/>
    </source>
</evidence>
<reference evidence="1" key="2">
    <citation type="submission" date="2020-09" db="EMBL/GenBank/DDBJ databases">
        <authorList>
            <person name="Sun Q."/>
            <person name="Zhou Y."/>
        </authorList>
    </citation>
    <scope>NUCLEOTIDE SEQUENCE</scope>
    <source>
        <strain evidence="1">CGMCC 1.12214</strain>
    </source>
</reference>
<accession>A0A917IAI2</accession>
<dbReference type="EMBL" id="BMES01000002">
    <property type="protein sequence ID" value="GGH26001.1"/>
    <property type="molecule type" value="Genomic_DNA"/>
</dbReference>
<proteinExistence type="predicted"/>
<dbReference type="AlphaFoldDB" id="A0A917IAI2"/>
<dbReference type="Pfam" id="PF06233">
    <property type="entry name" value="Usg"/>
    <property type="match status" value="1"/>
</dbReference>
<dbReference type="InterPro" id="IPR009354">
    <property type="entry name" value="Usg"/>
</dbReference>
<protein>
    <submittedName>
        <fullName evidence="1">Protein usg</fullName>
    </submittedName>
</protein>